<dbReference type="OrthoDB" id="7344096at2759"/>
<sequence length="151" mass="16969">MNVISGKGKEKETTPITNNKNNHSAPSDARDKEREEQAAVVVQRAWRHHSMKKAKLDSDARWKDVLVGTKMQVTNEAAEGNEHNDTKSRWRRGVFLAGRLRDGDAVMAADDGAGEREPSPEYTKSLATQHWLELVDPKHRYGSNCMSVSWA</sequence>
<comment type="subcellular location">
    <subcellularLocation>
        <location evidence="1">Cell membrane</location>
    </subcellularLocation>
</comment>
<proteinExistence type="predicted"/>
<evidence type="ECO:0000313" key="7">
    <source>
        <dbReference type="Proteomes" id="UP000054097"/>
    </source>
</evidence>
<dbReference type="InterPro" id="IPR058542">
    <property type="entry name" value="IQ_SCN5A_C"/>
</dbReference>
<keyword evidence="3" id="KW-0472">Membrane</keyword>
<evidence type="ECO:0000256" key="2">
    <source>
        <dbReference type="ARBA" id="ARBA00022475"/>
    </source>
</evidence>
<dbReference type="Pfam" id="PF24609">
    <property type="entry name" value="IQ_SCN5A_C"/>
    <property type="match status" value="1"/>
</dbReference>
<feature type="domain" description="SCN5A-like C-terminal IQ motif" evidence="5">
    <location>
        <begin position="34"/>
        <end position="57"/>
    </location>
</feature>
<evidence type="ECO:0000313" key="6">
    <source>
        <dbReference type="EMBL" id="KIM30751.1"/>
    </source>
</evidence>
<dbReference type="EMBL" id="KN824283">
    <property type="protein sequence ID" value="KIM30751.1"/>
    <property type="molecule type" value="Genomic_DNA"/>
</dbReference>
<dbReference type="HOGENOM" id="CLU_1732600_0_0_1"/>
<accession>A0A0C3BH09</accession>
<keyword evidence="2" id="KW-1003">Cell membrane</keyword>
<name>A0A0C3BH09_SERVB</name>
<evidence type="ECO:0000256" key="3">
    <source>
        <dbReference type="ARBA" id="ARBA00023136"/>
    </source>
</evidence>
<dbReference type="AlphaFoldDB" id="A0A0C3BH09"/>
<feature type="compositionally biased region" description="Polar residues" evidence="4">
    <location>
        <begin position="14"/>
        <end position="25"/>
    </location>
</feature>
<dbReference type="Proteomes" id="UP000054097">
    <property type="component" value="Unassembled WGS sequence"/>
</dbReference>
<organism evidence="6 7">
    <name type="scientific">Serendipita vermifera MAFF 305830</name>
    <dbReference type="NCBI Taxonomy" id="933852"/>
    <lineage>
        <taxon>Eukaryota</taxon>
        <taxon>Fungi</taxon>
        <taxon>Dikarya</taxon>
        <taxon>Basidiomycota</taxon>
        <taxon>Agaricomycotina</taxon>
        <taxon>Agaricomycetes</taxon>
        <taxon>Sebacinales</taxon>
        <taxon>Serendipitaceae</taxon>
        <taxon>Serendipita</taxon>
    </lineage>
</organism>
<feature type="compositionally biased region" description="Basic and acidic residues" evidence="4">
    <location>
        <begin position="28"/>
        <end position="37"/>
    </location>
</feature>
<reference evidence="6 7" key="1">
    <citation type="submission" date="2014-04" db="EMBL/GenBank/DDBJ databases">
        <authorList>
            <consortium name="DOE Joint Genome Institute"/>
            <person name="Kuo A."/>
            <person name="Zuccaro A."/>
            <person name="Kohler A."/>
            <person name="Nagy L.G."/>
            <person name="Floudas D."/>
            <person name="Copeland A."/>
            <person name="Barry K.W."/>
            <person name="Cichocki N."/>
            <person name="Veneault-Fourrey C."/>
            <person name="LaButti K."/>
            <person name="Lindquist E.A."/>
            <person name="Lipzen A."/>
            <person name="Lundell T."/>
            <person name="Morin E."/>
            <person name="Murat C."/>
            <person name="Sun H."/>
            <person name="Tunlid A."/>
            <person name="Henrissat B."/>
            <person name="Grigoriev I.V."/>
            <person name="Hibbett D.S."/>
            <person name="Martin F."/>
            <person name="Nordberg H.P."/>
            <person name="Cantor M.N."/>
            <person name="Hua S.X."/>
        </authorList>
    </citation>
    <scope>NUCLEOTIDE SEQUENCE [LARGE SCALE GENOMIC DNA]</scope>
    <source>
        <strain evidence="6 7">MAFF 305830</strain>
    </source>
</reference>
<protein>
    <recommendedName>
        <fullName evidence="5">SCN5A-like C-terminal IQ motif domain-containing protein</fullName>
    </recommendedName>
</protein>
<evidence type="ECO:0000256" key="1">
    <source>
        <dbReference type="ARBA" id="ARBA00004236"/>
    </source>
</evidence>
<dbReference type="STRING" id="933852.A0A0C3BH09"/>
<keyword evidence="7" id="KW-1185">Reference proteome</keyword>
<evidence type="ECO:0000259" key="5">
    <source>
        <dbReference type="Pfam" id="PF24609"/>
    </source>
</evidence>
<evidence type="ECO:0000256" key="4">
    <source>
        <dbReference type="SAM" id="MobiDB-lite"/>
    </source>
</evidence>
<feature type="region of interest" description="Disordered" evidence="4">
    <location>
        <begin position="1"/>
        <end position="58"/>
    </location>
</feature>
<reference evidence="7" key="2">
    <citation type="submission" date="2015-01" db="EMBL/GenBank/DDBJ databases">
        <title>Evolutionary Origins and Diversification of the Mycorrhizal Mutualists.</title>
        <authorList>
            <consortium name="DOE Joint Genome Institute"/>
            <consortium name="Mycorrhizal Genomics Consortium"/>
            <person name="Kohler A."/>
            <person name="Kuo A."/>
            <person name="Nagy L.G."/>
            <person name="Floudas D."/>
            <person name="Copeland A."/>
            <person name="Barry K.W."/>
            <person name="Cichocki N."/>
            <person name="Veneault-Fourrey C."/>
            <person name="LaButti K."/>
            <person name="Lindquist E.A."/>
            <person name="Lipzen A."/>
            <person name="Lundell T."/>
            <person name="Morin E."/>
            <person name="Murat C."/>
            <person name="Riley R."/>
            <person name="Ohm R."/>
            <person name="Sun H."/>
            <person name="Tunlid A."/>
            <person name="Henrissat B."/>
            <person name="Grigoriev I.V."/>
            <person name="Hibbett D.S."/>
            <person name="Martin F."/>
        </authorList>
    </citation>
    <scope>NUCLEOTIDE SEQUENCE [LARGE SCALE GENOMIC DNA]</scope>
    <source>
        <strain evidence="7">MAFF 305830</strain>
    </source>
</reference>
<gene>
    <name evidence="6" type="ORF">M408DRAFT_269730</name>
</gene>